<comment type="caution">
    <text evidence="3">The sequence shown here is derived from an EMBL/GenBank/DDBJ whole genome shotgun (WGS) entry which is preliminary data.</text>
</comment>
<evidence type="ECO:0000259" key="2">
    <source>
        <dbReference type="Pfam" id="PF12146"/>
    </source>
</evidence>
<name>A0ABP9C7I3_9FLAO</name>
<dbReference type="InterPro" id="IPR022742">
    <property type="entry name" value="Hydrolase_4"/>
</dbReference>
<evidence type="ECO:0000313" key="3">
    <source>
        <dbReference type="EMBL" id="GAA4805714.1"/>
    </source>
</evidence>
<organism evidence="3 4">
    <name type="scientific">Litoribaculum gwangyangense</name>
    <dbReference type="NCBI Taxonomy" id="1130722"/>
    <lineage>
        <taxon>Bacteria</taxon>
        <taxon>Pseudomonadati</taxon>
        <taxon>Bacteroidota</taxon>
        <taxon>Flavobacteriia</taxon>
        <taxon>Flavobacteriales</taxon>
        <taxon>Flavobacteriaceae</taxon>
        <taxon>Litoribaculum</taxon>
    </lineage>
</organism>
<protein>
    <recommendedName>
        <fullName evidence="2">Serine aminopeptidase S33 domain-containing protein</fullName>
    </recommendedName>
</protein>
<proteinExistence type="predicted"/>
<dbReference type="Gene3D" id="3.40.50.1820">
    <property type="entry name" value="alpha/beta hydrolase"/>
    <property type="match status" value="1"/>
</dbReference>
<dbReference type="Pfam" id="PF12146">
    <property type="entry name" value="Hydrolase_4"/>
    <property type="match status" value="1"/>
</dbReference>
<dbReference type="Proteomes" id="UP001501433">
    <property type="component" value="Unassembled WGS sequence"/>
</dbReference>
<keyword evidence="4" id="KW-1185">Reference proteome</keyword>
<accession>A0ABP9C7I3</accession>
<dbReference type="InterPro" id="IPR029058">
    <property type="entry name" value="AB_hydrolase_fold"/>
</dbReference>
<feature type="domain" description="Serine aminopeptidase S33" evidence="2">
    <location>
        <begin position="91"/>
        <end position="330"/>
    </location>
</feature>
<dbReference type="SUPFAM" id="SSF53474">
    <property type="entry name" value="alpha/beta-Hydrolases"/>
    <property type="match status" value="1"/>
</dbReference>
<dbReference type="InterPro" id="IPR053145">
    <property type="entry name" value="AB_hydrolase_Est10"/>
</dbReference>
<evidence type="ECO:0000313" key="4">
    <source>
        <dbReference type="Proteomes" id="UP001501433"/>
    </source>
</evidence>
<evidence type="ECO:0000256" key="1">
    <source>
        <dbReference type="ARBA" id="ARBA00022801"/>
    </source>
</evidence>
<dbReference type="RefSeq" id="WP_345275866.1">
    <property type="nucleotide sequence ID" value="NZ_BAABJW010000001.1"/>
</dbReference>
<dbReference type="PANTHER" id="PTHR43265:SF1">
    <property type="entry name" value="ESTERASE ESTD"/>
    <property type="match status" value="1"/>
</dbReference>
<sequence>MKSISIIIFSLLSLSIVSQSKRPQDPKEPYNYISENIYFKNYKADSIKLAGTLTLPKNVKNPTAVILISGSGPQNRNEEVKQFNHRPFLVLADYLTNNGIAVLRYDDRGIAESEGNFSTSTSFDFATDVEAAINYLKSRKDLNISKIGLIGHSEGGLIAPIVASKNKDVDFIVLLAGVGVDGAKVLETQARRAAELAGASTAIIDENEKLTTIIYNIIKNNANEEVIKEKITEELNNFKVKNPMSIISAAITPAMIEQQLSILKSDWLLTFIRTDPRIYLEKTTCPVLALNGSKDFQVLPKINLEGIKESLDKAGNKDVTIKELEGLNHLFQTSETGSIQEYSTIEETFSPTALKIIKDWILERF</sequence>
<reference evidence="4" key="1">
    <citation type="journal article" date="2019" name="Int. J. Syst. Evol. Microbiol.">
        <title>The Global Catalogue of Microorganisms (GCM) 10K type strain sequencing project: providing services to taxonomists for standard genome sequencing and annotation.</title>
        <authorList>
            <consortium name="The Broad Institute Genomics Platform"/>
            <consortium name="The Broad Institute Genome Sequencing Center for Infectious Disease"/>
            <person name="Wu L."/>
            <person name="Ma J."/>
        </authorList>
    </citation>
    <scope>NUCLEOTIDE SEQUENCE [LARGE SCALE GENOMIC DNA]</scope>
    <source>
        <strain evidence="4">JCM 18325</strain>
    </source>
</reference>
<keyword evidence="1" id="KW-0378">Hydrolase</keyword>
<dbReference type="PROSITE" id="PS00708">
    <property type="entry name" value="PRO_ENDOPEP_SER"/>
    <property type="match status" value="1"/>
</dbReference>
<dbReference type="PANTHER" id="PTHR43265">
    <property type="entry name" value="ESTERASE ESTD"/>
    <property type="match status" value="1"/>
</dbReference>
<dbReference type="InterPro" id="IPR002471">
    <property type="entry name" value="Pept_S9_AS"/>
</dbReference>
<dbReference type="EMBL" id="BAABJW010000001">
    <property type="protein sequence ID" value="GAA4805714.1"/>
    <property type="molecule type" value="Genomic_DNA"/>
</dbReference>
<gene>
    <name evidence="3" type="ORF">GCM10023330_10260</name>
</gene>